<dbReference type="AlphaFoldDB" id="A0AAV7RFP6"/>
<evidence type="ECO:0000313" key="2">
    <source>
        <dbReference type="Proteomes" id="UP001066276"/>
    </source>
</evidence>
<reference evidence="1" key="1">
    <citation type="journal article" date="2022" name="bioRxiv">
        <title>Sequencing and chromosome-scale assembly of the giantPleurodeles waltlgenome.</title>
        <authorList>
            <person name="Brown T."/>
            <person name="Elewa A."/>
            <person name="Iarovenko S."/>
            <person name="Subramanian E."/>
            <person name="Araus A.J."/>
            <person name="Petzold A."/>
            <person name="Susuki M."/>
            <person name="Suzuki K.-i.T."/>
            <person name="Hayashi T."/>
            <person name="Toyoda A."/>
            <person name="Oliveira C."/>
            <person name="Osipova E."/>
            <person name="Leigh N.D."/>
            <person name="Simon A."/>
            <person name="Yun M.H."/>
        </authorList>
    </citation>
    <scope>NUCLEOTIDE SEQUENCE</scope>
    <source>
        <strain evidence="1">20211129_DDA</strain>
        <tissue evidence="1">Liver</tissue>
    </source>
</reference>
<organism evidence="1 2">
    <name type="scientific">Pleurodeles waltl</name>
    <name type="common">Iberian ribbed newt</name>
    <dbReference type="NCBI Taxonomy" id="8319"/>
    <lineage>
        <taxon>Eukaryota</taxon>
        <taxon>Metazoa</taxon>
        <taxon>Chordata</taxon>
        <taxon>Craniata</taxon>
        <taxon>Vertebrata</taxon>
        <taxon>Euteleostomi</taxon>
        <taxon>Amphibia</taxon>
        <taxon>Batrachia</taxon>
        <taxon>Caudata</taxon>
        <taxon>Salamandroidea</taxon>
        <taxon>Salamandridae</taxon>
        <taxon>Pleurodelinae</taxon>
        <taxon>Pleurodeles</taxon>
    </lineage>
</organism>
<dbReference type="EMBL" id="JANPWB010000009">
    <property type="protein sequence ID" value="KAJ1149758.1"/>
    <property type="molecule type" value="Genomic_DNA"/>
</dbReference>
<sequence length="94" mass="10203">MDEDRRLLSELHVLEDRDSSGRAQRAGGGNRYKLQAPLPLHGAIGIMSLGLRPVLPPKPHAGLPLDEWAPFYAWARAAGPASCRHPLEEKDGGS</sequence>
<gene>
    <name evidence="1" type="ORF">NDU88_002563</name>
</gene>
<evidence type="ECO:0000313" key="1">
    <source>
        <dbReference type="EMBL" id="KAJ1149758.1"/>
    </source>
</evidence>
<dbReference type="Proteomes" id="UP001066276">
    <property type="component" value="Chromosome 5"/>
</dbReference>
<accession>A0AAV7RFP6</accession>
<proteinExistence type="predicted"/>
<name>A0AAV7RFP6_PLEWA</name>
<keyword evidence="2" id="KW-1185">Reference proteome</keyword>
<protein>
    <submittedName>
        <fullName evidence="1">Uncharacterized protein</fullName>
    </submittedName>
</protein>
<comment type="caution">
    <text evidence="1">The sequence shown here is derived from an EMBL/GenBank/DDBJ whole genome shotgun (WGS) entry which is preliminary data.</text>
</comment>